<evidence type="ECO:0000313" key="1">
    <source>
        <dbReference type="EMBL" id="KAJ8976768.1"/>
    </source>
</evidence>
<organism evidence="1 2">
    <name type="scientific">Molorchus minor</name>
    <dbReference type="NCBI Taxonomy" id="1323400"/>
    <lineage>
        <taxon>Eukaryota</taxon>
        <taxon>Metazoa</taxon>
        <taxon>Ecdysozoa</taxon>
        <taxon>Arthropoda</taxon>
        <taxon>Hexapoda</taxon>
        <taxon>Insecta</taxon>
        <taxon>Pterygota</taxon>
        <taxon>Neoptera</taxon>
        <taxon>Endopterygota</taxon>
        <taxon>Coleoptera</taxon>
        <taxon>Polyphaga</taxon>
        <taxon>Cucujiformia</taxon>
        <taxon>Chrysomeloidea</taxon>
        <taxon>Cerambycidae</taxon>
        <taxon>Lamiinae</taxon>
        <taxon>Monochamini</taxon>
        <taxon>Molorchus</taxon>
    </lineage>
</organism>
<reference evidence="1" key="1">
    <citation type="journal article" date="2023" name="Insect Mol. Biol.">
        <title>Genome sequencing provides insights into the evolution of gene families encoding plant cell wall-degrading enzymes in longhorned beetles.</title>
        <authorList>
            <person name="Shin N.R."/>
            <person name="Okamura Y."/>
            <person name="Kirsch R."/>
            <person name="Pauchet Y."/>
        </authorList>
    </citation>
    <scope>NUCLEOTIDE SEQUENCE</scope>
    <source>
        <strain evidence="1">MMC_N1</strain>
    </source>
</reference>
<proteinExistence type="predicted"/>
<comment type="caution">
    <text evidence="1">The sequence shown here is derived from an EMBL/GenBank/DDBJ whole genome shotgun (WGS) entry which is preliminary data.</text>
</comment>
<dbReference type="EMBL" id="JAPWTJ010000632">
    <property type="protein sequence ID" value="KAJ8976768.1"/>
    <property type="molecule type" value="Genomic_DNA"/>
</dbReference>
<keyword evidence="2" id="KW-1185">Reference proteome</keyword>
<protein>
    <submittedName>
        <fullName evidence="1">Uncharacterized protein</fullName>
    </submittedName>
</protein>
<gene>
    <name evidence="1" type="ORF">NQ317_006810</name>
</gene>
<name>A0ABQ9JFK7_9CUCU</name>
<evidence type="ECO:0000313" key="2">
    <source>
        <dbReference type="Proteomes" id="UP001162164"/>
    </source>
</evidence>
<accession>A0ABQ9JFK7</accession>
<sequence>MEKIGVDDMPSVPIAMDQEPEAEGRGSSIIEELWLPFDLRFGYPGELVDTIKDYSSKLATRIDAIHDAIRKKLKLETDRLKTCMIPKPITGGTKHEMKYCCIIQRRRKEDRPNLRSHKKALIMLLRRSTT</sequence>
<dbReference type="Proteomes" id="UP001162164">
    <property type="component" value="Unassembled WGS sequence"/>
</dbReference>